<proteinExistence type="predicted"/>
<name>A0A9X8N9V4_9ACTN</name>
<dbReference type="SUPFAM" id="SSF52777">
    <property type="entry name" value="CoA-dependent acyltransferases"/>
    <property type="match status" value="1"/>
</dbReference>
<dbReference type="GO" id="GO:0008610">
    <property type="term" value="P:lipid biosynthetic process"/>
    <property type="evidence" value="ECO:0007669"/>
    <property type="project" value="UniProtKB-ARBA"/>
</dbReference>
<evidence type="ECO:0000313" key="3">
    <source>
        <dbReference type="Proteomes" id="UP000184388"/>
    </source>
</evidence>
<sequence length="148" mass="16843">MRMTKRSRIEDILPLSPLQKGLLFHALYDEQAPDVYVAQLAFDLEGPLNVSVLRASAEELLARHANLRASFVHEDLDEPVQVIPRTVSLPWQEIDLSGLAGEEQTAELTRLLDGDRLRRFDLARPPLLRFLLVWLGGGRHRLVLTNHH</sequence>
<protein>
    <submittedName>
        <fullName evidence="2">Condensation domain-containing protein</fullName>
    </submittedName>
</protein>
<comment type="caution">
    <text evidence="2">The sequence shown here is derived from an EMBL/GenBank/DDBJ whole genome shotgun (WGS) entry which is preliminary data.</text>
</comment>
<accession>A0A9X8N9V4</accession>
<dbReference type="GO" id="GO:0043041">
    <property type="term" value="P:amino acid activation for nonribosomal peptide biosynthetic process"/>
    <property type="evidence" value="ECO:0007669"/>
    <property type="project" value="TreeGrafter"/>
</dbReference>
<feature type="non-terminal residue" evidence="2">
    <location>
        <position position="148"/>
    </location>
</feature>
<dbReference type="GO" id="GO:0031177">
    <property type="term" value="F:phosphopantetheine binding"/>
    <property type="evidence" value="ECO:0007669"/>
    <property type="project" value="TreeGrafter"/>
</dbReference>
<reference evidence="3" key="1">
    <citation type="submission" date="2016-11" db="EMBL/GenBank/DDBJ databases">
        <authorList>
            <person name="Jaros S."/>
            <person name="Januszkiewicz K."/>
            <person name="Wedrychowicz H."/>
        </authorList>
    </citation>
    <scope>NUCLEOTIDE SEQUENCE [LARGE SCALE GENOMIC DNA]</scope>
    <source>
        <strain evidence="3">CGMCC 4.3555</strain>
    </source>
</reference>
<dbReference type="AlphaFoldDB" id="A0A9X8N9V4"/>
<dbReference type="Gene3D" id="3.30.559.10">
    <property type="entry name" value="Chloramphenicol acetyltransferase-like domain"/>
    <property type="match status" value="1"/>
</dbReference>
<dbReference type="Pfam" id="PF00668">
    <property type="entry name" value="Condensation"/>
    <property type="match status" value="1"/>
</dbReference>
<dbReference type="PANTHER" id="PTHR45527">
    <property type="entry name" value="NONRIBOSOMAL PEPTIDE SYNTHETASE"/>
    <property type="match status" value="1"/>
</dbReference>
<organism evidence="2 3">
    <name type="scientific">Streptomyces yunnanensis</name>
    <dbReference type="NCBI Taxonomy" id="156453"/>
    <lineage>
        <taxon>Bacteria</taxon>
        <taxon>Bacillati</taxon>
        <taxon>Actinomycetota</taxon>
        <taxon>Actinomycetes</taxon>
        <taxon>Kitasatosporales</taxon>
        <taxon>Streptomycetaceae</taxon>
        <taxon>Streptomyces</taxon>
    </lineage>
</organism>
<dbReference type="PANTHER" id="PTHR45527:SF1">
    <property type="entry name" value="FATTY ACID SYNTHASE"/>
    <property type="match status" value="1"/>
</dbReference>
<dbReference type="InterPro" id="IPR023213">
    <property type="entry name" value="CAT-like_dom_sf"/>
</dbReference>
<feature type="domain" description="Condensation" evidence="1">
    <location>
        <begin position="10"/>
        <end position="148"/>
    </location>
</feature>
<dbReference type="Proteomes" id="UP000184388">
    <property type="component" value="Unassembled WGS sequence"/>
</dbReference>
<dbReference type="GO" id="GO:0005829">
    <property type="term" value="C:cytosol"/>
    <property type="evidence" value="ECO:0007669"/>
    <property type="project" value="TreeGrafter"/>
</dbReference>
<dbReference type="GO" id="GO:0044550">
    <property type="term" value="P:secondary metabolite biosynthetic process"/>
    <property type="evidence" value="ECO:0007669"/>
    <property type="project" value="TreeGrafter"/>
</dbReference>
<evidence type="ECO:0000259" key="1">
    <source>
        <dbReference type="Pfam" id="PF00668"/>
    </source>
</evidence>
<gene>
    <name evidence="2" type="ORF">SAMN05216268_1662</name>
</gene>
<dbReference type="GO" id="GO:0003824">
    <property type="term" value="F:catalytic activity"/>
    <property type="evidence" value="ECO:0007669"/>
    <property type="project" value="InterPro"/>
</dbReference>
<dbReference type="InterPro" id="IPR001242">
    <property type="entry name" value="Condensation_dom"/>
</dbReference>
<evidence type="ECO:0000313" key="2">
    <source>
        <dbReference type="EMBL" id="SHN36048.1"/>
    </source>
</evidence>
<dbReference type="EMBL" id="FRBK01000066">
    <property type="protein sequence ID" value="SHN36048.1"/>
    <property type="molecule type" value="Genomic_DNA"/>
</dbReference>